<evidence type="ECO:0000313" key="1">
    <source>
        <dbReference type="EMBL" id="MDY0872096.1"/>
    </source>
</evidence>
<evidence type="ECO:0000313" key="2">
    <source>
        <dbReference type="Proteomes" id="UP001271769"/>
    </source>
</evidence>
<protein>
    <submittedName>
        <fullName evidence="1">Uncharacterized protein</fullName>
    </submittedName>
</protein>
<comment type="caution">
    <text evidence="1">The sequence shown here is derived from an EMBL/GenBank/DDBJ whole genome shotgun (WGS) entry which is preliminary data.</text>
</comment>
<name>A0ABU5DXP8_9PROT</name>
<reference evidence="1 2" key="1">
    <citation type="journal article" date="2013" name="Antonie Van Leeuwenhoek">
        <title>Dongia rigui sp. nov., isolated from freshwater of a large wetland in Korea.</title>
        <authorList>
            <person name="Baik K.S."/>
            <person name="Hwang Y.M."/>
            <person name="Choi J.S."/>
            <person name="Kwon J."/>
            <person name="Seong C.N."/>
        </authorList>
    </citation>
    <scope>NUCLEOTIDE SEQUENCE [LARGE SCALE GENOMIC DNA]</scope>
    <source>
        <strain evidence="1 2">04SU4-P</strain>
    </source>
</reference>
<accession>A0ABU5DXP8</accession>
<organism evidence="1 2">
    <name type="scientific">Dongia rigui</name>
    <dbReference type="NCBI Taxonomy" id="940149"/>
    <lineage>
        <taxon>Bacteria</taxon>
        <taxon>Pseudomonadati</taxon>
        <taxon>Pseudomonadota</taxon>
        <taxon>Alphaproteobacteria</taxon>
        <taxon>Rhodospirillales</taxon>
        <taxon>Dongiaceae</taxon>
        <taxon>Dongia</taxon>
    </lineage>
</organism>
<gene>
    <name evidence="1" type="ORF">SMD31_09185</name>
</gene>
<proteinExistence type="predicted"/>
<dbReference type="RefSeq" id="WP_320500514.1">
    <property type="nucleotide sequence ID" value="NZ_JAXCLX010000001.1"/>
</dbReference>
<sequence>MVKSTITRTSIRNLSTLSRRCWVFSDKACASFRATTDELPETVAAAMTPTVLDDTSLVAVDSPWTAPAIEALKLDFL</sequence>
<keyword evidence="2" id="KW-1185">Reference proteome</keyword>
<dbReference type="EMBL" id="JAXCLX010000001">
    <property type="protein sequence ID" value="MDY0872096.1"/>
    <property type="molecule type" value="Genomic_DNA"/>
</dbReference>
<dbReference type="Proteomes" id="UP001271769">
    <property type="component" value="Unassembled WGS sequence"/>
</dbReference>